<evidence type="ECO:0000313" key="2">
    <source>
        <dbReference type="EMBL" id="HIY65863.1"/>
    </source>
</evidence>
<name>A0A9D1YV25_9MICO</name>
<proteinExistence type="predicted"/>
<gene>
    <name evidence="2" type="ORF">H9830_06250</name>
</gene>
<evidence type="ECO:0000313" key="3">
    <source>
        <dbReference type="Proteomes" id="UP000824005"/>
    </source>
</evidence>
<evidence type="ECO:0000256" key="1">
    <source>
        <dbReference type="SAM" id="MobiDB-lite"/>
    </source>
</evidence>
<reference evidence="2" key="1">
    <citation type="journal article" date="2021" name="PeerJ">
        <title>Extensive microbial diversity within the chicken gut microbiome revealed by metagenomics and culture.</title>
        <authorList>
            <person name="Gilroy R."/>
            <person name="Ravi A."/>
            <person name="Getino M."/>
            <person name="Pursley I."/>
            <person name="Horton D.L."/>
            <person name="Alikhan N.F."/>
            <person name="Baker D."/>
            <person name="Gharbi K."/>
            <person name="Hall N."/>
            <person name="Watson M."/>
            <person name="Adriaenssens E.M."/>
            <person name="Foster-Nyarko E."/>
            <person name="Jarju S."/>
            <person name="Secka A."/>
            <person name="Antonio M."/>
            <person name="Oren A."/>
            <person name="Chaudhuri R.R."/>
            <person name="La Ragione R."/>
            <person name="Hildebrand F."/>
            <person name="Pallen M.J."/>
        </authorList>
    </citation>
    <scope>NUCLEOTIDE SEQUENCE</scope>
    <source>
        <strain evidence="2">ChiGjej1B1-98</strain>
    </source>
</reference>
<feature type="compositionally biased region" description="Acidic residues" evidence="1">
    <location>
        <begin position="61"/>
        <end position="71"/>
    </location>
</feature>
<reference evidence="2" key="2">
    <citation type="submission" date="2021-04" db="EMBL/GenBank/DDBJ databases">
        <authorList>
            <person name="Gilroy R."/>
        </authorList>
    </citation>
    <scope>NUCLEOTIDE SEQUENCE</scope>
    <source>
        <strain evidence="2">ChiGjej1B1-98</strain>
    </source>
</reference>
<dbReference type="Proteomes" id="UP000824005">
    <property type="component" value="Unassembled WGS sequence"/>
</dbReference>
<feature type="region of interest" description="Disordered" evidence="1">
    <location>
        <begin position="1"/>
        <end position="87"/>
    </location>
</feature>
<accession>A0A9D1YV25</accession>
<organism evidence="2 3">
    <name type="scientific">Candidatus Agrococcus pullicola</name>
    <dbReference type="NCBI Taxonomy" id="2838429"/>
    <lineage>
        <taxon>Bacteria</taxon>
        <taxon>Bacillati</taxon>
        <taxon>Actinomycetota</taxon>
        <taxon>Actinomycetes</taxon>
        <taxon>Micrococcales</taxon>
        <taxon>Microbacteriaceae</taxon>
        <taxon>Agrococcus</taxon>
    </lineage>
</organism>
<dbReference type="AlphaFoldDB" id="A0A9D1YV25"/>
<dbReference type="EMBL" id="DXDC01000181">
    <property type="protein sequence ID" value="HIY65863.1"/>
    <property type="molecule type" value="Genomic_DNA"/>
</dbReference>
<protein>
    <submittedName>
        <fullName evidence="2">Uncharacterized protein</fullName>
    </submittedName>
</protein>
<comment type="caution">
    <text evidence="2">The sequence shown here is derived from an EMBL/GenBank/DDBJ whole genome shotgun (WGS) entry which is preliminary data.</text>
</comment>
<sequence>MTVSASGCVFLPSLAGGDVPPTEAPSETENAADDGIGSDREGTTPAPRGTAAPDREREESSDPETVDDWPEEIPKPPGEPSPYSDTAEFYLVPADRETFDAYVEELLSLADVEERDTSDSSYDIAWLFIGDYDVFVMFHDDSDQLSVTITPRH</sequence>